<dbReference type="AlphaFoldDB" id="A0A5M3MGL6"/>
<dbReference type="RefSeq" id="XP_007771875.1">
    <property type="nucleotide sequence ID" value="XM_007773685.1"/>
</dbReference>
<gene>
    <name evidence="2" type="ORF">CONPUDRAFT_75551</name>
</gene>
<dbReference type="Proteomes" id="UP000053558">
    <property type="component" value="Unassembled WGS sequence"/>
</dbReference>
<feature type="region of interest" description="Disordered" evidence="1">
    <location>
        <begin position="153"/>
        <end position="226"/>
    </location>
</feature>
<dbReference type="GeneID" id="19209374"/>
<dbReference type="KEGG" id="cput:CONPUDRAFT_75551"/>
<protein>
    <submittedName>
        <fullName evidence="2">Uncharacterized protein</fullName>
    </submittedName>
</protein>
<dbReference type="EMBL" id="JH711583">
    <property type="protein sequence ID" value="EIW77751.1"/>
    <property type="molecule type" value="Genomic_DNA"/>
</dbReference>
<evidence type="ECO:0000256" key="1">
    <source>
        <dbReference type="SAM" id="MobiDB-lite"/>
    </source>
</evidence>
<proteinExistence type="predicted"/>
<evidence type="ECO:0000313" key="2">
    <source>
        <dbReference type="EMBL" id="EIW77751.1"/>
    </source>
</evidence>
<evidence type="ECO:0000313" key="3">
    <source>
        <dbReference type="Proteomes" id="UP000053558"/>
    </source>
</evidence>
<name>A0A5M3MGL6_CONPW</name>
<comment type="caution">
    <text evidence="2">The sequence shown here is derived from an EMBL/GenBank/DDBJ whole genome shotgun (WGS) entry which is preliminary data.</text>
</comment>
<keyword evidence="3" id="KW-1185">Reference proteome</keyword>
<accession>A0A5M3MGL6</accession>
<feature type="compositionally biased region" description="Polar residues" evidence="1">
    <location>
        <begin position="216"/>
        <end position="226"/>
    </location>
</feature>
<organism evidence="2 3">
    <name type="scientific">Coniophora puteana (strain RWD-64-598)</name>
    <name type="common">Brown rot fungus</name>
    <dbReference type="NCBI Taxonomy" id="741705"/>
    <lineage>
        <taxon>Eukaryota</taxon>
        <taxon>Fungi</taxon>
        <taxon>Dikarya</taxon>
        <taxon>Basidiomycota</taxon>
        <taxon>Agaricomycotina</taxon>
        <taxon>Agaricomycetes</taxon>
        <taxon>Agaricomycetidae</taxon>
        <taxon>Boletales</taxon>
        <taxon>Coniophorineae</taxon>
        <taxon>Coniophoraceae</taxon>
        <taxon>Coniophora</taxon>
    </lineage>
</organism>
<reference evidence="3" key="1">
    <citation type="journal article" date="2012" name="Science">
        <title>The Paleozoic origin of enzymatic lignin decomposition reconstructed from 31 fungal genomes.</title>
        <authorList>
            <person name="Floudas D."/>
            <person name="Binder M."/>
            <person name="Riley R."/>
            <person name="Barry K."/>
            <person name="Blanchette R.A."/>
            <person name="Henrissat B."/>
            <person name="Martinez A.T."/>
            <person name="Otillar R."/>
            <person name="Spatafora J.W."/>
            <person name="Yadav J.S."/>
            <person name="Aerts A."/>
            <person name="Benoit I."/>
            <person name="Boyd A."/>
            <person name="Carlson A."/>
            <person name="Copeland A."/>
            <person name="Coutinho P.M."/>
            <person name="de Vries R.P."/>
            <person name="Ferreira P."/>
            <person name="Findley K."/>
            <person name="Foster B."/>
            <person name="Gaskell J."/>
            <person name="Glotzer D."/>
            <person name="Gorecki P."/>
            <person name="Heitman J."/>
            <person name="Hesse C."/>
            <person name="Hori C."/>
            <person name="Igarashi K."/>
            <person name="Jurgens J.A."/>
            <person name="Kallen N."/>
            <person name="Kersten P."/>
            <person name="Kohler A."/>
            <person name="Kuees U."/>
            <person name="Kumar T.K.A."/>
            <person name="Kuo A."/>
            <person name="LaButti K."/>
            <person name="Larrondo L.F."/>
            <person name="Lindquist E."/>
            <person name="Ling A."/>
            <person name="Lombard V."/>
            <person name="Lucas S."/>
            <person name="Lundell T."/>
            <person name="Martin R."/>
            <person name="McLaughlin D.J."/>
            <person name="Morgenstern I."/>
            <person name="Morin E."/>
            <person name="Murat C."/>
            <person name="Nagy L.G."/>
            <person name="Nolan M."/>
            <person name="Ohm R.A."/>
            <person name="Patyshakuliyeva A."/>
            <person name="Rokas A."/>
            <person name="Ruiz-Duenas F.J."/>
            <person name="Sabat G."/>
            <person name="Salamov A."/>
            <person name="Samejima M."/>
            <person name="Schmutz J."/>
            <person name="Slot J.C."/>
            <person name="St John F."/>
            <person name="Stenlid J."/>
            <person name="Sun H."/>
            <person name="Sun S."/>
            <person name="Syed K."/>
            <person name="Tsang A."/>
            <person name="Wiebenga A."/>
            <person name="Young D."/>
            <person name="Pisabarro A."/>
            <person name="Eastwood D.C."/>
            <person name="Martin F."/>
            <person name="Cullen D."/>
            <person name="Grigoriev I.V."/>
            <person name="Hibbett D.S."/>
        </authorList>
    </citation>
    <scope>NUCLEOTIDE SEQUENCE [LARGE SCALE GENOMIC DNA]</scope>
    <source>
        <strain evidence="3">RWD-64-598 SS2</strain>
    </source>
</reference>
<sequence>MSGAVWGPVYHVCGETQARSRASVGPARELSRTGDVARTFVRLAERCRLANQVVIRNIEYVRADGTAPLRLFSKIWSFSRQTTVSLGFIPFISALDTGGKAKHGGTGIGGNQRWFTREEARQSEIVKNGLGQGGFTWDSGTGAVVRLARDRDARTRHAPELPRGNVALKSKNHRAHASDHRSADMWPGARHQFDNAAGRLGGTTGGNAKWSGHSGGTPNEPNASDE</sequence>